<gene>
    <name evidence="2" type="ordered locus">STAUR_7357</name>
</gene>
<dbReference type="HOGENOM" id="CLU_376795_0_0_7"/>
<keyword evidence="3" id="KW-1185">Reference proteome</keyword>
<protein>
    <submittedName>
        <fullName evidence="2">Uncharacterized protein</fullName>
    </submittedName>
</protein>
<reference evidence="2 3" key="1">
    <citation type="journal article" date="2011" name="Mol. Biol. Evol.">
        <title>Comparative genomic analysis of fruiting body formation in Myxococcales.</title>
        <authorList>
            <person name="Huntley S."/>
            <person name="Hamann N."/>
            <person name="Wegener-Feldbrugge S."/>
            <person name="Treuner-Lange A."/>
            <person name="Kube M."/>
            <person name="Reinhardt R."/>
            <person name="Klages S."/>
            <person name="Muller R."/>
            <person name="Ronning C.M."/>
            <person name="Nierman W.C."/>
            <person name="Sogaard-Andersen L."/>
        </authorList>
    </citation>
    <scope>NUCLEOTIDE SEQUENCE [LARGE SCALE GENOMIC DNA]</scope>
    <source>
        <strain evidence="2 3">DW4/3-1</strain>
    </source>
</reference>
<dbReference type="KEGG" id="sur:STAUR_7357"/>
<sequence>MPNEISRTGPRVIQPARTETTPPPAEALRPAQQPETQRDTFMAAPPPPVSIDARLPQLTSEAPVFNVRGIQTQQAAPTGDVNELRRKADDFGASAEERATATRQLGDLATAGNQEAVRALSLMSTPEAAKALLRAPASALSASNYTRIADLAGSDPAVRAELRTRVAAGDANAIEGLSSAIHQMNPNRTALASALAAAPAGSLTPRAYEALGKEAGAGNRDAFERLQTDARSGQAGALQGLEAMTLHGISPSHRDQARDALATAAIESPAAMDTLRRMHERGATRREVDNVDAYFNATSRLTDPARIATEVQHMNERGTLASFVSSVHPQRLTEGPLRDELMKAALGPPANDAVRGALSEALGRADFDASQMLREHGQSDIDRARAGVMQEIQRRAETDPDMKKLSDLLQVAHRSATDPEFAARVDQGRLQQQIRELMEKPSVQQTLAEIRDQSDLFNVGDRMAERIESPAYQDRLKLMSPEERQATLARDLGQLASVDPARAQAVTAKMTADQITSDPVGALANMPEEQRQAAIAALASELGVPPAALGQIAQSILDSRMNRQPIPGVDQLLSSLPADQRTTLLRAFGSGANALNGIAAAISAAGLVDAAMAGDVLGAVSNGSGLSASLSTLFSNSPGLIGSAARWAGVVGNGASAVLNGISAYQEAMRGDYVGAAGTGLMAVGSGVLAGSVFTGTAAPGVAVVGAALIGAGWVTNQFSEADYETIARQHGLYRQ</sequence>
<feature type="compositionally biased region" description="Low complexity" evidence="1">
    <location>
        <begin position="15"/>
        <end position="31"/>
    </location>
</feature>
<dbReference type="STRING" id="378806.STAUR_7357"/>
<dbReference type="AlphaFoldDB" id="E3FEF7"/>
<evidence type="ECO:0000313" key="2">
    <source>
        <dbReference type="EMBL" id="ADO75113.1"/>
    </source>
</evidence>
<evidence type="ECO:0000256" key="1">
    <source>
        <dbReference type="SAM" id="MobiDB-lite"/>
    </source>
</evidence>
<evidence type="ECO:0000313" key="3">
    <source>
        <dbReference type="Proteomes" id="UP000001351"/>
    </source>
</evidence>
<proteinExistence type="predicted"/>
<dbReference type="EMBL" id="CP002271">
    <property type="protein sequence ID" value="ADO75113.1"/>
    <property type="molecule type" value="Genomic_DNA"/>
</dbReference>
<feature type="region of interest" description="Disordered" evidence="1">
    <location>
        <begin position="1"/>
        <end position="46"/>
    </location>
</feature>
<dbReference type="RefSeq" id="WP_013377784.1">
    <property type="nucleotide sequence ID" value="NC_014623.1"/>
</dbReference>
<accession>E3FEF7</accession>
<organism evidence="2 3">
    <name type="scientific">Stigmatella aurantiaca (strain DW4/3-1)</name>
    <dbReference type="NCBI Taxonomy" id="378806"/>
    <lineage>
        <taxon>Bacteria</taxon>
        <taxon>Pseudomonadati</taxon>
        <taxon>Myxococcota</taxon>
        <taxon>Myxococcia</taxon>
        <taxon>Myxococcales</taxon>
        <taxon>Cystobacterineae</taxon>
        <taxon>Archangiaceae</taxon>
        <taxon>Stigmatella</taxon>
    </lineage>
</organism>
<name>E3FEF7_STIAD</name>
<dbReference type="Proteomes" id="UP000001351">
    <property type="component" value="Chromosome"/>
</dbReference>